<organism evidence="2 3">
    <name type="scientific">Sesamum alatum</name>
    <dbReference type="NCBI Taxonomy" id="300844"/>
    <lineage>
        <taxon>Eukaryota</taxon>
        <taxon>Viridiplantae</taxon>
        <taxon>Streptophyta</taxon>
        <taxon>Embryophyta</taxon>
        <taxon>Tracheophyta</taxon>
        <taxon>Spermatophyta</taxon>
        <taxon>Magnoliopsida</taxon>
        <taxon>eudicotyledons</taxon>
        <taxon>Gunneridae</taxon>
        <taxon>Pentapetalae</taxon>
        <taxon>asterids</taxon>
        <taxon>lamiids</taxon>
        <taxon>Lamiales</taxon>
        <taxon>Pedaliaceae</taxon>
        <taxon>Sesamum</taxon>
    </lineage>
</organism>
<reference evidence="2" key="2">
    <citation type="journal article" date="2024" name="Plant">
        <title>Genomic evolution and insights into agronomic trait innovations of Sesamum species.</title>
        <authorList>
            <person name="Miao H."/>
            <person name="Wang L."/>
            <person name="Qu L."/>
            <person name="Liu H."/>
            <person name="Sun Y."/>
            <person name="Le M."/>
            <person name="Wang Q."/>
            <person name="Wei S."/>
            <person name="Zheng Y."/>
            <person name="Lin W."/>
            <person name="Duan Y."/>
            <person name="Cao H."/>
            <person name="Xiong S."/>
            <person name="Wang X."/>
            <person name="Wei L."/>
            <person name="Li C."/>
            <person name="Ma Q."/>
            <person name="Ju M."/>
            <person name="Zhao R."/>
            <person name="Li G."/>
            <person name="Mu C."/>
            <person name="Tian Q."/>
            <person name="Mei H."/>
            <person name="Zhang T."/>
            <person name="Gao T."/>
            <person name="Zhang H."/>
        </authorList>
    </citation>
    <scope>NUCLEOTIDE SEQUENCE</scope>
    <source>
        <strain evidence="2">3651</strain>
    </source>
</reference>
<proteinExistence type="predicted"/>
<dbReference type="AlphaFoldDB" id="A0AAE2CKZ2"/>
<name>A0AAE2CKZ2_9LAMI</name>
<dbReference type="Proteomes" id="UP001293254">
    <property type="component" value="Unassembled WGS sequence"/>
</dbReference>
<evidence type="ECO:0000313" key="2">
    <source>
        <dbReference type="EMBL" id="KAK4426020.1"/>
    </source>
</evidence>
<evidence type="ECO:0000313" key="3">
    <source>
        <dbReference type="Proteomes" id="UP001293254"/>
    </source>
</evidence>
<reference evidence="2" key="1">
    <citation type="submission" date="2020-06" db="EMBL/GenBank/DDBJ databases">
        <authorList>
            <person name="Li T."/>
            <person name="Hu X."/>
            <person name="Zhang T."/>
            <person name="Song X."/>
            <person name="Zhang H."/>
            <person name="Dai N."/>
            <person name="Sheng W."/>
            <person name="Hou X."/>
            <person name="Wei L."/>
        </authorList>
    </citation>
    <scope>NUCLEOTIDE SEQUENCE</scope>
    <source>
        <strain evidence="2">3651</strain>
        <tissue evidence="2">Leaf</tissue>
    </source>
</reference>
<dbReference type="EMBL" id="JACGWO010000005">
    <property type="protein sequence ID" value="KAK4426020.1"/>
    <property type="molecule type" value="Genomic_DNA"/>
</dbReference>
<accession>A0AAE2CKZ2</accession>
<evidence type="ECO:0000256" key="1">
    <source>
        <dbReference type="SAM" id="MobiDB-lite"/>
    </source>
</evidence>
<gene>
    <name evidence="2" type="ORF">Salat_1370500</name>
</gene>
<keyword evidence="3" id="KW-1185">Reference proteome</keyword>
<feature type="region of interest" description="Disordered" evidence="1">
    <location>
        <begin position="1"/>
        <end position="47"/>
    </location>
</feature>
<sequence length="103" mass="11463">MHKGVGVQGVIPKKGPRFDRRQAAPTRACQKVKEKGGPTGHSIAQKPLYNRGNQVPRRCELVSFLVFVQCAGSINKRFMFMIKAMRWQSVITCESKELCEGAG</sequence>
<protein>
    <submittedName>
        <fullName evidence="2">Uncharacterized protein</fullName>
    </submittedName>
</protein>
<comment type="caution">
    <text evidence="2">The sequence shown here is derived from an EMBL/GenBank/DDBJ whole genome shotgun (WGS) entry which is preliminary data.</text>
</comment>